<evidence type="ECO:0000256" key="1">
    <source>
        <dbReference type="ARBA" id="ARBA00003618"/>
    </source>
</evidence>
<dbReference type="Pfam" id="PF02463">
    <property type="entry name" value="SMC_N"/>
    <property type="match status" value="1"/>
</dbReference>
<keyword evidence="6" id="KW-0067">ATP-binding</keyword>
<sequence length="603" mass="63784">MTLRRIRIQGLGVIDEAELDLSPGLNVITGETGAGKTMVVSGLGLLLGARADAGLVRSGTPQAVVEGEVDVPADHPAARRVTEAGGDASDGVLLVRTVATEGRSRAYVGGRSAPVAVLAEVGQHLVAVHGQADQWRLRDAEQHRILLDTAGGPELAAALEAYEEVFDAWQAARHRLVEVVRGAAERSLRVDVLRAALTEIDGLDPQEGEEDDLRAESERLSHAEELQTASWAAHDALVGPDDPGVDVASVAQLVSTASSALAPAAAHDPELDALRRRLDEIGYLASDLASDLSGYAAGVDVDAERLDAVHRRRADLTALLRRFGPTTRELLRFAREARDELSRLDLSADDVDELARRTESLRVQVGRLGAQLSSVREETARRVGREVGEELSHLAMGTAEVVVHVGRRPAAATGPDARAQSRETDEPTSSGDEPPGTVPLPDGRQAVPRRHGLDDVEIRLSANPGAPPRSVARAASGGELSRVMLALEVVCGDDSLPTYVFDEVDAGVGGSAALDLGARLARLARTAQVVVVTHLGQVAAYADRHLVVRKSSDGQVTRSDVVVVDGADRESELARMLGGVADSRAATEHARELLARRGLEARA</sequence>
<evidence type="ECO:0000256" key="3">
    <source>
        <dbReference type="ARBA" id="ARBA00021315"/>
    </source>
</evidence>
<comment type="caution">
    <text evidence="12">The sequence shown here is derived from an EMBL/GenBank/DDBJ whole genome shotgun (WGS) entry which is preliminary data.</text>
</comment>
<name>A0ABV5UY02_9MICO</name>
<evidence type="ECO:0000313" key="13">
    <source>
        <dbReference type="Proteomes" id="UP001589613"/>
    </source>
</evidence>
<dbReference type="PANTHER" id="PTHR11059:SF0">
    <property type="entry name" value="DNA REPAIR PROTEIN RECN"/>
    <property type="match status" value="1"/>
</dbReference>
<dbReference type="Proteomes" id="UP001589613">
    <property type="component" value="Unassembled WGS sequence"/>
</dbReference>
<comment type="function">
    <text evidence="1 9">May be involved in recombinational repair of damaged DNA.</text>
</comment>
<evidence type="ECO:0000256" key="10">
    <source>
        <dbReference type="SAM" id="MobiDB-lite"/>
    </source>
</evidence>
<evidence type="ECO:0000256" key="4">
    <source>
        <dbReference type="ARBA" id="ARBA00022741"/>
    </source>
</evidence>
<dbReference type="PANTHER" id="PTHR11059">
    <property type="entry name" value="DNA REPAIR PROTEIN RECN"/>
    <property type="match status" value="1"/>
</dbReference>
<evidence type="ECO:0000256" key="8">
    <source>
        <dbReference type="ARBA" id="ARBA00033408"/>
    </source>
</evidence>
<evidence type="ECO:0000256" key="9">
    <source>
        <dbReference type="PIRNR" id="PIRNR003128"/>
    </source>
</evidence>
<keyword evidence="4" id="KW-0547">Nucleotide-binding</keyword>
<dbReference type="NCBIfam" id="TIGR00634">
    <property type="entry name" value="recN"/>
    <property type="match status" value="1"/>
</dbReference>
<evidence type="ECO:0000313" key="12">
    <source>
        <dbReference type="EMBL" id="MFB9730430.1"/>
    </source>
</evidence>
<keyword evidence="5 9" id="KW-0227">DNA damage</keyword>
<organism evidence="12 13">
    <name type="scientific">Ornithinimicrobium kibberense</name>
    <dbReference type="NCBI Taxonomy" id="282060"/>
    <lineage>
        <taxon>Bacteria</taxon>
        <taxon>Bacillati</taxon>
        <taxon>Actinomycetota</taxon>
        <taxon>Actinomycetes</taxon>
        <taxon>Micrococcales</taxon>
        <taxon>Ornithinimicrobiaceae</taxon>
        <taxon>Ornithinimicrobium</taxon>
    </lineage>
</organism>
<comment type="similarity">
    <text evidence="2 9">Belongs to the RecN family.</text>
</comment>
<reference evidence="12 13" key="1">
    <citation type="submission" date="2024-09" db="EMBL/GenBank/DDBJ databases">
        <authorList>
            <person name="Sun Q."/>
            <person name="Mori K."/>
        </authorList>
    </citation>
    <scope>NUCLEOTIDE SEQUENCE [LARGE SCALE GENOMIC DNA]</scope>
    <source>
        <strain evidence="12 13">JCM 12763</strain>
    </source>
</reference>
<keyword evidence="7 9" id="KW-0234">DNA repair</keyword>
<keyword evidence="13" id="KW-1185">Reference proteome</keyword>
<dbReference type="RefSeq" id="WP_141338681.1">
    <property type="nucleotide sequence ID" value="NZ_JBHMAX010000001.1"/>
</dbReference>
<dbReference type="InterPro" id="IPR004604">
    <property type="entry name" value="DNA_recomb/repair_RecN"/>
</dbReference>
<evidence type="ECO:0000256" key="5">
    <source>
        <dbReference type="ARBA" id="ARBA00022763"/>
    </source>
</evidence>
<evidence type="ECO:0000256" key="7">
    <source>
        <dbReference type="ARBA" id="ARBA00023204"/>
    </source>
</evidence>
<dbReference type="Gene3D" id="3.40.50.300">
    <property type="entry name" value="P-loop containing nucleotide triphosphate hydrolases"/>
    <property type="match status" value="2"/>
</dbReference>
<dbReference type="PIRSF" id="PIRSF003128">
    <property type="entry name" value="RecN"/>
    <property type="match status" value="1"/>
</dbReference>
<dbReference type="InterPro" id="IPR003395">
    <property type="entry name" value="RecF/RecN/SMC_N"/>
</dbReference>
<feature type="domain" description="RecF/RecN/SMC N-terminal" evidence="11">
    <location>
        <begin position="3"/>
        <end position="554"/>
    </location>
</feature>
<feature type="region of interest" description="Disordered" evidence="10">
    <location>
        <begin position="410"/>
        <end position="448"/>
    </location>
</feature>
<evidence type="ECO:0000259" key="11">
    <source>
        <dbReference type="Pfam" id="PF02463"/>
    </source>
</evidence>
<evidence type="ECO:0000256" key="2">
    <source>
        <dbReference type="ARBA" id="ARBA00009441"/>
    </source>
</evidence>
<dbReference type="EMBL" id="JBHMAX010000001">
    <property type="protein sequence ID" value="MFB9730430.1"/>
    <property type="molecule type" value="Genomic_DNA"/>
</dbReference>
<evidence type="ECO:0000256" key="6">
    <source>
        <dbReference type="ARBA" id="ARBA00022840"/>
    </source>
</evidence>
<dbReference type="InterPro" id="IPR027417">
    <property type="entry name" value="P-loop_NTPase"/>
</dbReference>
<protein>
    <recommendedName>
        <fullName evidence="3 9">DNA repair protein RecN</fullName>
    </recommendedName>
    <alternativeName>
        <fullName evidence="8 9">Recombination protein N</fullName>
    </alternativeName>
</protein>
<dbReference type="CDD" id="cd03241">
    <property type="entry name" value="ABC_RecN"/>
    <property type="match status" value="2"/>
</dbReference>
<dbReference type="SUPFAM" id="SSF52540">
    <property type="entry name" value="P-loop containing nucleoside triphosphate hydrolases"/>
    <property type="match status" value="2"/>
</dbReference>
<accession>A0ABV5UY02</accession>
<proteinExistence type="inferred from homology"/>
<gene>
    <name evidence="12" type="primary">recN</name>
    <name evidence="12" type="ORF">ACFFN0_00030</name>
</gene>